<evidence type="ECO:0000313" key="2">
    <source>
        <dbReference type="EMBL" id="DAF91806.1"/>
    </source>
</evidence>
<keyword evidence="1" id="KW-0472">Membrane</keyword>
<sequence>MNLVFLLLLSYTIHHQPYSTYNQFLYYLYRLYISFHYTNILIYNILYPYPFHGLQRVSNQLEQT</sequence>
<reference evidence="2" key="1">
    <citation type="journal article" date="2021" name="Proc. Natl. Acad. Sci. U.S.A.">
        <title>A Catalog of Tens of Thousands of Viruses from Human Metagenomes Reveals Hidden Associations with Chronic Diseases.</title>
        <authorList>
            <person name="Tisza M.J."/>
            <person name="Buck C.B."/>
        </authorList>
    </citation>
    <scope>NUCLEOTIDE SEQUENCE</scope>
    <source>
        <strain evidence="2">CtZkC8</strain>
    </source>
</reference>
<keyword evidence="1" id="KW-0812">Transmembrane</keyword>
<name>A0A8S5UBR6_9CAUD</name>
<organism evidence="2">
    <name type="scientific">Podoviridae sp. ctZkC8</name>
    <dbReference type="NCBI Taxonomy" id="2825259"/>
    <lineage>
        <taxon>Viruses</taxon>
        <taxon>Duplodnaviria</taxon>
        <taxon>Heunggongvirae</taxon>
        <taxon>Uroviricota</taxon>
        <taxon>Caudoviricetes</taxon>
    </lineage>
</organism>
<keyword evidence="1" id="KW-1133">Transmembrane helix</keyword>
<protein>
    <submittedName>
        <fullName evidence="2">Uncharacterized protein</fullName>
    </submittedName>
</protein>
<feature type="transmembrane region" description="Helical" evidence="1">
    <location>
        <begin position="27"/>
        <end position="46"/>
    </location>
</feature>
<proteinExistence type="predicted"/>
<dbReference type="EMBL" id="BK016062">
    <property type="protein sequence ID" value="DAF91806.1"/>
    <property type="molecule type" value="Genomic_DNA"/>
</dbReference>
<evidence type="ECO:0000256" key="1">
    <source>
        <dbReference type="SAM" id="Phobius"/>
    </source>
</evidence>
<accession>A0A8S5UBR6</accession>